<sequence>MLTLSPEEKHKFFNFLKNLKVPDGFSSNISQCVNLKDRKLSGLKSHDYHVILQHLLPLAIRGMLCKSVLEPLIELSISFNMLRAKCLRVDELEKIEGQIPITLCKLEKVFIPAFFDIMVHLPIHLANEAKIAGPIQYRWMYPVERWYTS</sequence>
<evidence type="ECO:0000313" key="2">
    <source>
        <dbReference type="EnsemblPlants" id="PGSC0003DMT400040603"/>
    </source>
</evidence>
<proteinExistence type="predicted"/>
<name>M1BA47_SOLTU</name>
<evidence type="ECO:0000313" key="3">
    <source>
        <dbReference type="Proteomes" id="UP000011115"/>
    </source>
</evidence>
<dbReference type="EnsemblPlants" id="PGSC0003DMT400040603">
    <property type="protein sequence ID" value="PGSC0003DMT400040603"/>
    <property type="gene ID" value="PGSC0003DMG400015699"/>
</dbReference>
<feature type="domain" description="DUF4218" evidence="1">
    <location>
        <begin position="82"/>
        <end position="147"/>
    </location>
</feature>
<dbReference type="STRING" id="4113.M1BA47"/>
<dbReference type="AlphaFoldDB" id="M1BA47"/>
<dbReference type="PANTHER" id="PTHR48258:SF11">
    <property type="entry name" value="TDCA1-ORF2 PROTEIN"/>
    <property type="match status" value="1"/>
</dbReference>
<reference evidence="2" key="2">
    <citation type="submission" date="2015-06" db="UniProtKB">
        <authorList>
            <consortium name="EnsemblPlants"/>
        </authorList>
    </citation>
    <scope>IDENTIFICATION</scope>
    <source>
        <strain evidence="2">DM1-3 516 R44</strain>
    </source>
</reference>
<dbReference type="Gramene" id="PGSC0003DMT400040603">
    <property type="protein sequence ID" value="PGSC0003DMT400040603"/>
    <property type="gene ID" value="PGSC0003DMG400015699"/>
</dbReference>
<keyword evidence="3" id="KW-1185">Reference proteome</keyword>
<dbReference type="OMA" id="YHYERAM"/>
<reference evidence="3" key="1">
    <citation type="journal article" date="2011" name="Nature">
        <title>Genome sequence and analysis of the tuber crop potato.</title>
        <authorList>
            <consortium name="The Potato Genome Sequencing Consortium"/>
        </authorList>
    </citation>
    <scope>NUCLEOTIDE SEQUENCE [LARGE SCALE GENOMIC DNA]</scope>
    <source>
        <strain evidence="3">cv. DM1-3 516 R44</strain>
    </source>
</reference>
<dbReference type="Pfam" id="PF13960">
    <property type="entry name" value="DUF4218"/>
    <property type="match status" value="1"/>
</dbReference>
<dbReference type="HOGENOM" id="CLU_1782219_0_0_1"/>
<protein>
    <submittedName>
        <fullName evidence="2">Transposon protein, CACTA, En/Spm sub-class</fullName>
    </submittedName>
</protein>
<dbReference type="PaxDb" id="4113-PGSC0003DMT400040603"/>
<organism evidence="2 3">
    <name type="scientific">Solanum tuberosum</name>
    <name type="common">Potato</name>
    <dbReference type="NCBI Taxonomy" id="4113"/>
    <lineage>
        <taxon>Eukaryota</taxon>
        <taxon>Viridiplantae</taxon>
        <taxon>Streptophyta</taxon>
        <taxon>Embryophyta</taxon>
        <taxon>Tracheophyta</taxon>
        <taxon>Spermatophyta</taxon>
        <taxon>Magnoliopsida</taxon>
        <taxon>eudicotyledons</taxon>
        <taxon>Gunneridae</taxon>
        <taxon>Pentapetalae</taxon>
        <taxon>asterids</taxon>
        <taxon>lamiids</taxon>
        <taxon>Solanales</taxon>
        <taxon>Solanaceae</taxon>
        <taxon>Solanoideae</taxon>
        <taxon>Solaneae</taxon>
        <taxon>Solanum</taxon>
    </lineage>
</organism>
<accession>M1BA47</accession>
<dbReference type="InParanoid" id="M1BA47"/>
<dbReference type="PANTHER" id="PTHR48258">
    <property type="entry name" value="DUF4218 DOMAIN-CONTAINING PROTEIN-RELATED"/>
    <property type="match status" value="1"/>
</dbReference>
<dbReference type="InterPro" id="IPR025452">
    <property type="entry name" value="DUF4218"/>
</dbReference>
<dbReference type="Proteomes" id="UP000011115">
    <property type="component" value="Unassembled WGS sequence"/>
</dbReference>
<evidence type="ECO:0000259" key="1">
    <source>
        <dbReference type="Pfam" id="PF13960"/>
    </source>
</evidence>